<dbReference type="OrthoDB" id="2862803at2759"/>
<reference evidence="2 3" key="1">
    <citation type="journal article" date="2019" name="New Phytol.">
        <title>Comparative genomics reveals unique wood-decay strategies and fruiting body development in the Schizophyllaceae.</title>
        <authorList>
            <person name="Almasi E."/>
            <person name="Sahu N."/>
            <person name="Krizsan K."/>
            <person name="Balint B."/>
            <person name="Kovacs G.M."/>
            <person name="Kiss B."/>
            <person name="Cseklye J."/>
            <person name="Drula E."/>
            <person name="Henrissat B."/>
            <person name="Nagy I."/>
            <person name="Chovatia M."/>
            <person name="Adam C."/>
            <person name="LaButti K."/>
            <person name="Lipzen A."/>
            <person name="Riley R."/>
            <person name="Grigoriev I.V."/>
            <person name="Nagy L.G."/>
        </authorList>
    </citation>
    <scope>NUCLEOTIDE SEQUENCE [LARGE SCALE GENOMIC DNA]</scope>
    <source>
        <strain evidence="2 3">NL-1724</strain>
    </source>
</reference>
<proteinExistence type="predicted"/>
<keyword evidence="3" id="KW-1185">Reference proteome</keyword>
<evidence type="ECO:0000313" key="3">
    <source>
        <dbReference type="Proteomes" id="UP000320762"/>
    </source>
</evidence>
<accession>A0A550C9V5</accession>
<gene>
    <name evidence="2" type="ORF">BD626DRAFT_570692</name>
</gene>
<feature type="region of interest" description="Disordered" evidence="1">
    <location>
        <begin position="568"/>
        <end position="587"/>
    </location>
</feature>
<comment type="caution">
    <text evidence="2">The sequence shown here is derived from an EMBL/GenBank/DDBJ whole genome shotgun (WGS) entry which is preliminary data.</text>
</comment>
<dbReference type="AlphaFoldDB" id="A0A550C9V5"/>
<evidence type="ECO:0000313" key="2">
    <source>
        <dbReference type="EMBL" id="TRM61476.1"/>
    </source>
</evidence>
<sequence>MQYHDAIGSLRQSTSLDQLPCPRFDDREWLTSLRIGAQPSDAERVVLEAEYNDLQTAAGRYAKELGRIQTVLTRLQEDATRRASFLYSPIRRLPDEIMTDILLFVWTSCEARWRFKIDIKPQNFTDLPALLPSRQYPPSHVCSWWRRLVLQTPSTRPYFELDIRAFDSMPVGSLGLGEDLERSLACLPYSDMNIHVETGTLPLALAKALRVHADRWQRAVLQNCSWESLQTMTQWQLSRLQHVHIGLGHETEEDDETWTSVAVNNRPFLLGQASQLYSLSLSKAADSALQMLPFTFPWLQIHFMRVQNCPLRLCTEILSMCKALRKFTWVDSRDDSEVVRQDVAPLKRSVSSVDKVELYLEEVGTLALNNLLEWIIMPRLTDLDAYLLPADPLISFVRQSNCRLTTLNLVVAASALPSLDIRKTLAALPELEVLSFEYDTQFDAYWPSVVDGETMDNFMQELVSVLRSNERPLHATHLPGPLTYLRRLEKLVFCCAERCEIYVDLLVAGRDIGASVVPPPALKEIWLETPLNKKCIERIRILSSLPGAPEINGLSKCAEMYDALMPHDWEAPPTSRKDDPLEEIDHF</sequence>
<organism evidence="2 3">
    <name type="scientific">Schizophyllum amplum</name>
    <dbReference type="NCBI Taxonomy" id="97359"/>
    <lineage>
        <taxon>Eukaryota</taxon>
        <taxon>Fungi</taxon>
        <taxon>Dikarya</taxon>
        <taxon>Basidiomycota</taxon>
        <taxon>Agaricomycotina</taxon>
        <taxon>Agaricomycetes</taxon>
        <taxon>Agaricomycetidae</taxon>
        <taxon>Agaricales</taxon>
        <taxon>Schizophyllaceae</taxon>
        <taxon>Schizophyllum</taxon>
    </lineage>
</organism>
<protein>
    <submittedName>
        <fullName evidence="2">Uncharacterized protein</fullName>
    </submittedName>
</protein>
<dbReference type="InterPro" id="IPR032675">
    <property type="entry name" value="LRR_dom_sf"/>
</dbReference>
<evidence type="ECO:0000256" key="1">
    <source>
        <dbReference type="SAM" id="MobiDB-lite"/>
    </source>
</evidence>
<dbReference type="Gene3D" id="3.80.10.10">
    <property type="entry name" value="Ribonuclease Inhibitor"/>
    <property type="match status" value="1"/>
</dbReference>
<dbReference type="Proteomes" id="UP000320762">
    <property type="component" value="Unassembled WGS sequence"/>
</dbReference>
<dbReference type="EMBL" id="VDMD01000016">
    <property type="protein sequence ID" value="TRM61476.1"/>
    <property type="molecule type" value="Genomic_DNA"/>
</dbReference>
<name>A0A550C9V5_9AGAR</name>